<dbReference type="EMBL" id="CP007790">
    <property type="protein sequence ID" value="AJK68505.1"/>
    <property type="molecule type" value="Genomic_DNA"/>
</dbReference>
<proteinExistence type="predicted"/>
<reference evidence="2 3" key="1">
    <citation type="submission" date="2014-05" db="EMBL/GenBank/DDBJ databases">
        <title>Complete genome sequence of Corynebacterium marinum DSM 44953.</title>
        <authorList>
            <person name="Schaffert L."/>
            <person name="Albersmeier A."/>
            <person name="Kalinowski J."/>
            <person name="Ruckert C."/>
        </authorList>
    </citation>
    <scope>NUCLEOTIDE SEQUENCE [LARGE SCALE GENOMIC DNA]</scope>
    <source>
        <strain evidence="2 3">DSM 44953</strain>
    </source>
</reference>
<feature type="domain" description="CinA C-terminal" evidence="1">
    <location>
        <begin position="10"/>
        <end position="157"/>
    </location>
</feature>
<protein>
    <submittedName>
        <fullName evidence="2">Competence-damage inducible protein</fullName>
    </submittedName>
</protein>
<dbReference type="NCBIfam" id="TIGR00199">
    <property type="entry name" value="PncC_domain"/>
    <property type="match status" value="1"/>
</dbReference>
<dbReference type="SUPFAM" id="SSF142433">
    <property type="entry name" value="CinA-like"/>
    <property type="match status" value="1"/>
</dbReference>
<organism evidence="2 3">
    <name type="scientific">Corynebacterium marinum DSM 44953</name>
    <dbReference type="NCBI Taxonomy" id="1224162"/>
    <lineage>
        <taxon>Bacteria</taxon>
        <taxon>Bacillati</taxon>
        <taxon>Actinomycetota</taxon>
        <taxon>Actinomycetes</taxon>
        <taxon>Mycobacteriales</taxon>
        <taxon>Corynebacteriaceae</taxon>
        <taxon>Corynebacterium</taxon>
    </lineage>
</organism>
<dbReference type="InterPro" id="IPR008136">
    <property type="entry name" value="CinA_C"/>
</dbReference>
<dbReference type="KEGG" id="cmq:B840_04430"/>
<dbReference type="OrthoDB" id="1253990at2"/>
<dbReference type="STRING" id="1224162.B840_04430"/>
<dbReference type="Proteomes" id="UP000031928">
    <property type="component" value="Chromosome"/>
</dbReference>
<dbReference type="AlphaFoldDB" id="A0A0B6TSE5"/>
<sequence>MSDSTPGGKTAAAAVAELAKKHGFTVATAESLTGGQIATALAAAEDSSDWFAGSVVSYQTRVKYDVLGVPEGQPVISETAVEAMAAGVAKLMGADAAVAASGCGGPGEQEGQPPGTTWIAARVRGRTRTELHHFDGDPGDVLAQARRRSLELLHELMRESTVADHTTPTA</sequence>
<dbReference type="Pfam" id="PF02464">
    <property type="entry name" value="CinA"/>
    <property type="match status" value="1"/>
</dbReference>
<gene>
    <name evidence="2" type="ORF">B840_04430</name>
</gene>
<evidence type="ECO:0000259" key="1">
    <source>
        <dbReference type="Pfam" id="PF02464"/>
    </source>
</evidence>
<dbReference type="RefSeq" id="WP_042621127.1">
    <property type="nucleotide sequence ID" value="NZ_CP007790.1"/>
</dbReference>
<evidence type="ECO:0000313" key="2">
    <source>
        <dbReference type="EMBL" id="AJK68505.1"/>
    </source>
</evidence>
<evidence type="ECO:0000313" key="3">
    <source>
        <dbReference type="Proteomes" id="UP000031928"/>
    </source>
</evidence>
<dbReference type="InterPro" id="IPR036653">
    <property type="entry name" value="CinA-like_C"/>
</dbReference>
<name>A0A0B6TSE5_9CORY</name>
<keyword evidence="3" id="KW-1185">Reference proteome</keyword>
<dbReference type="HOGENOM" id="CLU_030805_1_0_11"/>
<accession>A0A0B6TSE5</accession>
<dbReference type="Gene3D" id="3.90.950.20">
    <property type="entry name" value="CinA-like"/>
    <property type="match status" value="1"/>
</dbReference>